<dbReference type="PANTHER" id="PTHR35526">
    <property type="entry name" value="ANTI-SIGMA-F FACTOR RSBW-RELATED"/>
    <property type="match status" value="1"/>
</dbReference>
<dbReference type="Gene3D" id="3.30.565.10">
    <property type="entry name" value="Histidine kinase-like ATPase, C-terminal domain"/>
    <property type="match status" value="1"/>
</dbReference>
<dbReference type="InterPro" id="IPR003594">
    <property type="entry name" value="HATPase_dom"/>
</dbReference>
<feature type="domain" description="Histidine kinase/HSP90-like ATPase" evidence="2">
    <location>
        <begin position="14"/>
        <end position="125"/>
    </location>
</feature>
<accession>A0A1V0TWA0</accession>
<evidence type="ECO:0000313" key="3">
    <source>
        <dbReference type="EMBL" id="ARF57225.1"/>
    </source>
</evidence>
<organism evidence="3 4">
    <name type="scientific">Streptomyces gilvosporeus</name>
    <dbReference type="NCBI Taxonomy" id="553510"/>
    <lineage>
        <taxon>Bacteria</taxon>
        <taxon>Bacillati</taxon>
        <taxon>Actinomycetota</taxon>
        <taxon>Actinomycetes</taxon>
        <taxon>Kitasatosporales</taxon>
        <taxon>Streptomycetaceae</taxon>
        <taxon>Streptomyces</taxon>
    </lineage>
</organism>
<keyword evidence="1" id="KW-0808">Transferase</keyword>
<keyword evidence="1" id="KW-0723">Serine/threonine-protein kinase</keyword>
<dbReference type="OrthoDB" id="4243476at2"/>
<protein>
    <recommendedName>
        <fullName evidence="2">Histidine kinase/HSP90-like ATPase domain-containing protein</fullName>
    </recommendedName>
</protein>
<evidence type="ECO:0000256" key="1">
    <source>
        <dbReference type="ARBA" id="ARBA00022527"/>
    </source>
</evidence>
<gene>
    <name evidence="3" type="ORF">B1H19_26385</name>
</gene>
<dbReference type="InterPro" id="IPR050267">
    <property type="entry name" value="Anti-sigma-factor_SerPK"/>
</dbReference>
<sequence>MRTPAETWPYGLFIPHDPRAVGVVRAALRHILAGAKLNCLADTAELMASELVTNAYRYTKTDAYVSVDRSPHDLTIAVWDTGTGSPEQQKAAPEDEFGRGLGIVDACADSWGVRDCPNGKSVWFTLAP</sequence>
<dbReference type="InterPro" id="IPR036890">
    <property type="entry name" value="HATPase_C_sf"/>
</dbReference>
<dbReference type="Pfam" id="PF13581">
    <property type="entry name" value="HATPase_c_2"/>
    <property type="match status" value="1"/>
</dbReference>
<dbReference type="Proteomes" id="UP000192726">
    <property type="component" value="Chromosome"/>
</dbReference>
<reference evidence="3 4" key="1">
    <citation type="submission" date="2017-04" db="EMBL/GenBank/DDBJ databases">
        <title>Complete Genome Sequence of Streptomyces gilvosporeus F607, a Capable Producer of Natamycin.</title>
        <authorList>
            <person name="Zong G."/>
            <person name="Zhong C."/>
            <person name="Fu J."/>
            <person name="Qin R."/>
            <person name="Cao G."/>
        </authorList>
    </citation>
    <scope>NUCLEOTIDE SEQUENCE [LARGE SCALE GENOMIC DNA]</scope>
    <source>
        <strain evidence="3 4">F607</strain>
    </source>
</reference>
<dbReference type="RefSeq" id="WP_083107233.1">
    <property type="nucleotide sequence ID" value="NZ_CP020569.1"/>
</dbReference>
<evidence type="ECO:0000313" key="4">
    <source>
        <dbReference type="Proteomes" id="UP000192726"/>
    </source>
</evidence>
<proteinExistence type="predicted"/>
<dbReference type="KEGG" id="sgv:B1H19_26385"/>
<evidence type="ECO:0000259" key="2">
    <source>
        <dbReference type="Pfam" id="PF13581"/>
    </source>
</evidence>
<name>A0A1V0TWA0_9ACTN</name>
<dbReference type="CDD" id="cd16936">
    <property type="entry name" value="HATPase_RsbW-like"/>
    <property type="match status" value="1"/>
</dbReference>
<dbReference type="EMBL" id="CP020569">
    <property type="protein sequence ID" value="ARF57225.1"/>
    <property type="molecule type" value="Genomic_DNA"/>
</dbReference>
<dbReference type="AlphaFoldDB" id="A0A1V0TWA0"/>
<dbReference type="GO" id="GO:0004674">
    <property type="term" value="F:protein serine/threonine kinase activity"/>
    <property type="evidence" value="ECO:0007669"/>
    <property type="project" value="UniProtKB-KW"/>
</dbReference>
<dbReference type="PANTHER" id="PTHR35526:SF3">
    <property type="entry name" value="ANTI-SIGMA-F FACTOR RSBW"/>
    <property type="match status" value="1"/>
</dbReference>
<keyword evidence="1" id="KW-0418">Kinase</keyword>
<dbReference type="STRING" id="553510.B1H19_26385"/>
<keyword evidence="4" id="KW-1185">Reference proteome</keyword>
<dbReference type="SUPFAM" id="SSF55874">
    <property type="entry name" value="ATPase domain of HSP90 chaperone/DNA topoisomerase II/histidine kinase"/>
    <property type="match status" value="1"/>
</dbReference>